<proteinExistence type="predicted"/>
<keyword evidence="2" id="KW-1185">Reference proteome</keyword>
<gene>
    <name evidence="1" type="ORF">H1P_6310007</name>
</gene>
<evidence type="ECO:0000313" key="2">
    <source>
        <dbReference type="Proteomes" id="UP000320055"/>
    </source>
</evidence>
<reference evidence="1 2" key="1">
    <citation type="submission" date="2019-01" db="EMBL/GenBank/DDBJ databases">
        <authorList>
            <person name="Brito A."/>
        </authorList>
    </citation>
    <scope>NUCLEOTIDE SEQUENCE [LARGE SCALE GENOMIC DNA]</scope>
    <source>
        <strain evidence="1">1</strain>
    </source>
</reference>
<dbReference type="RefSeq" id="WP_144876043.1">
    <property type="nucleotide sequence ID" value="NZ_LR214365.1"/>
</dbReference>
<dbReference type="EMBL" id="CAACVJ010000592">
    <property type="protein sequence ID" value="VEP17660.1"/>
    <property type="molecule type" value="Genomic_DNA"/>
</dbReference>
<dbReference type="AlphaFoldDB" id="A0A563W1W8"/>
<evidence type="ECO:0000313" key="1">
    <source>
        <dbReference type="EMBL" id="VEP17660.1"/>
    </source>
</evidence>
<name>A0A563W1W8_9CYAN</name>
<protein>
    <submittedName>
        <fullName evidence="1">Uncharacterized protein</fullName>
    </submittedName>
</protein>
<organism evidence="1 2">
    <name type="scientific">Hyella patelloides LEGE 07179</name>
    <dbReference type="NCBI Taxonomy" id="945734"/>
    <lineage>
        <taxon>Bacteria</taxon>
        <taxon>Bacillati</taxon>
        <taxon>Cyanobacteriota</taxon>
        <taxon>Cyanophyceae</taxon>
        <taxon>Pleurocapsales</taxon>
        <taxon>Hyellaceae</taxon>
        <taxon>Hyella</taxon>
    </lineage>
</organism>
<sequence length="128" mass="15125">MSDTAIFELETNVEREIIQEKLTYLWQKACKGYKVDTWDGDSYGVKTIFCELLYVFREPGEEEAIREVVDYLLSISLYNQIYYYRCDEYISEELKARSLTNITVDDLFTEQYRPSIGANIPQRFLIEG</sequence>
<accession>A0A563W1W8</accession>
<dbReference type="OrthoDB" id="9978848at2"/>
<dbReference type="Proteomes" id="UP000320055">
    <property type="component" value="Unassembled WGS sequence"/>
</dbReference>